<dbReference type="Proteomes" id="UP000189703">
    <property type="component" value="Unplaced"/>
</dbReference>
<dbReference type="OrthoDB" id="784699at2759"/>
<keyword evidence="2" id="KW-1185">Reference proteome</keyword>
<dbReference type="PANTHER" id="PTHR34356">
    <property type="entry name" value="ANTIGENIC HEAT-STABLE PROTEIN"/>
    <property type="match status" value="1"/>
</dbReference>
<dbReference type="GeneID" id="104608364"/>
<organism evidence="2 3">
    <name type="scientific">Nelumbo nucifera</name>
    <name type="common">Sacred lotus</name>
    <dbReference type="NCBI Taxonomy" id="4432"/>
    <lineage>
        <taxon>Eukaryota</taxon>
        <taxon>Viridiplantae</taxon>
        <taxon>Streptophyta</taxon>
        <taxon>Embryophyta</taxon>
        <taxon>Tracheophyta</taxon>
        <taxon>Spermatophyta</taxon>
        <taxon>Magnoliopsida</taxon>
        <taxon>Proteales</taxon>
        <taxon>Nelumbonaceae</taxon>
        <taxon>Nelumbo</taxon>
    </lineage>
</organism>
<sequence length="251" mass="27683">MMVKGLNPLITFEHKRQNKDRSLGVWVMEGGGGGNGKVSTEEVIAKLKDDGDFDKLRLKIIRKLKEKEDLRNCIISMVKQSAALNHARAENLKPRQLCDAVHEEIRDQVMGQISDGLWEVIKSNDGMKSEITDTVQSVYNKLVNLKGKELVELSSPSSTYKKVADNGTLAIPTCKKDDTSGSEPKEPPGFFLCNHCQGHEEEQTEVPNHPEDASNLKDGEPSVPPGFAAFVDRKQLCDGNDEDPDVPPGFG</sequence>
<dbReference type="FunCoup" id="A0A1U8AX51">
    <property type="interactions" value="126"/>
</dbReference>
<gene>
    <name evidence="3" type="primary">LOC104608364</name>
</gene>
<accession>A0A1U8AX51</accession>
<dbReference type="eggNOG" id="ENOG502RYXY">
    <property type="taxonomic scope" value="Eukaryota"/>
</dbReference>
<name>A0A1U8AX51_NELNU</name>
<evidence type="ECO:0000256" key="1">
    <source>
        <dbReference type="SAM" id="MobiDB-lite"/>
    </source>
</evidence>
<evidence type="ECO:0000313" key="3">
    <source>
        <dbReference type="RefSeq" id="XP_010272628.1"/>
    </source>
</evidence>
<evidence type="ECO:0000313" key="2">
    <source>
        <dbReference type="Proteomes" id="UP000189703"/>
    </source>
</evidence>
<protein>
    <submittedName>
        <fullName evidence="3">Uncharacterized protein LOC104608364</fullName>
    </submittedName>
</protein>
<dbReference type="RefSeq" id="XP_010272628.1">
    <property type="nucleotide sequence ID" value="XM_010274326.2"/>
</dbReference>
<dbReference type="AlphaFoldDB" id="A0A1U8AX51"/>
<dbReference type="OMA" id="TVYNRMM"/>
<reference evidence="3" key="1">
    <citation type="submission" date="2025-08" db="UniProtKB">
        <authorList>
            <consortium name="RefSeq"/>
        </authorList>
    </citation>
    <scope>IDENTIFICATION</scope>
</reference>
<dbReference type="PANTHER" id="PTHR34356:SF3">
    <property type="entry name" value="EXPRESSED PROTEIN"/>
    <property type="match status" value="1"/>
</dbReference>
<dbReference type="InParanoid" id="A0A1U8AX51"/>
<feature type="region of interest" description="Disordered" evidence="1">
    <location>
        <begin position="198"/>
        <end position="227"/>
    </location>
</feature>
<proteinExistence type="predicted"/>
<feature type="compositionally biased region" description="Basic and acidic residues" evidence="1">
    <location>
        <begin position="208"/>
        <end position="220"/>
    </location>
</feature>
<dbReference type="KEGG" id="nnu:104608364"/>